<feature type="region of interest" description="Disordered" evidence="11">
    <location>
        <begin position="401"/>
        <end position="544"/>
    </location>
</feature>
<dbReference type="GO" id="GO:0005634">
    <property type="term" value="C:nucleus"/>
    <property type="evidence" value="ECO:0007669"/>
    <property type="project" value="UniProtKB-SubCell"/>
</dbReference>
<gene>
    <name evidence="15" type="ORF">AYL99_09127</name>
</gene>
<dbReference type="STRING" id="1367422.A0A178ZD63"/>
<evidence type="ECO:0000256" key="3">
    <source>
        <dbReference type="ARBA" id="ARBA00005383"/>
    </source>
</evidence>
<dbReference type="PROSITE" id="PS50800">
    <property type="entry name" value="SAP"/>
    <property type="match status" value="1"/>
</dbReference>
<keyword evidence="5" id="KW-0479">Metal-binding</keyword>
<keyword evidence="4" id="KW-0808">Transferase</keyword>
<accession>A0A178ZD63</accession>
<dbReference type="Gene3D" id="2.60.120.780">
    <property type="entry name" value="PINIT domain"/>
    <property type="match status" value="1"/>
</dbReference>
<dbReference type="InterPro" id="IPR003034">
    <property type="entry name" value="SAP_dom"/>
</dbReference>
<dbReference type="GO" id="GO:0061665">
    <property type="term" value="F:SUMO ligase activity"/>
    <property type="evidence" value="ECO:0007669"/>
    <property type="project" value="TreeGrafter"/>
</dbReference>
<dbReference type="Gene3D" id="3.30.40.10">
    <property type="entry name" value="Zinc/RING finger domain, C3HC4 (zinc finger)"/>
    <property type="match status" value="1"/>
</dbReference>
<dbReference type="InterPro" id="IPR038654">
    <property type="entry name" value="PINIT_sf"/>
</dbReference>
<dbReference type="PANTHER" id="PTHR10782:SF4">
    <property type="entry name" value="TONALLI, ISOFORM E"/>
    <property type="match status" value="1"/>
</dbReference>
<evidence type="ECO:0000256" key="9">
    <source>
        <dbReference type="ARBA" id="ARBA00023242"/>
    </source>
</evidence>
<dbReference type="Pfam" id="PF02037">
    <property type="entry name" value="SAP"/>
    <property type="match status" value="1"/>
</dbReference>
<dbReference type="InterPro" id="IPR023321">
    <property type="entry name" value="PINIT"/>
</dbReference>
<dbReference type="GO" id="GO:0000785">
    <property type="term" value="C:chromatin"/>
    <property type="evidence" value="ECO:0007669"/>
    <property type="project" value="TreeGrafter"/>
</dbReference>
<feature type="region of interest" description="Disordered" evidence="11">
    <location>
        <begin position="86"/>
        <end position="123"/>
    </location>
</feature>
<dbReference type="GO" id="GO:0008270">
    <property type="term" value="F:zinc ion binding"/>
    <property type="evidence" value="ECO:0007669"/>
    <property type="project" value="UniProtKB-KW"/>
</dbReference>
<evidence type="ECO:0000256" key="7">
    <source>
        <dbReference type="ARBA" id="ARBA00022786"/>
    </source>
</evidence>
<evidence type="ECO:0000256" key="6">
    <source>
        <dbReference type="ARBA" id="ARBA00022771"/>
    </source>
</evidence>
<keyword evidence="8" id="KW-0862">Zinc</keyword>
<feature type="domain" description="PINIT" evidence="14">
    <location>
        <begin position="117"/>
        <end position="273"/>
    </location>
</feature>
<dbReference type="InterPro" id="IPR013083">
    <property type="entry name" value="Znf_RING/FYVE/PHD"/>
</dbReference>
<feature type="compositionally biased region" description="Acidic residues" evidence="11">
    <location>
        <begin position="490"/>
        <end position="499"/>
    </location>
</feature>
<name>A0A178ZD63_9EURO</name>
<sequence length="544" mass="60505">MACYVPAQAQDNVQALIANVKTLTVEKLKNVLRSEGLPVSGVKSELQIRTIAYIEKLRNGADIPALNRLRAMIRGVSHPYQNGNTFNSHYSNHAPTSSASPQFSTLNAGNSYNMTSRHEPGPRQLAFSPTPFYTIFSPLTSPLECKARESSRDTARVIVHLPQWTMDQLHKDPLFRVMVFCAAEPLASDRDPHHLYRNNIYDIAFPHNVELKCNGQEVKANLKGLKGKPGSTRPADITSFIKKKPVGHSHTVEMIYALTTKSFYIVVNLVLLKPIDAMVADIRRGRMITKEQTIREMRRKAEDPDEVVATSMLLSLKDPVGYTRITTPCRGLGCHHLQCFDATLYLQLQEQAPTWICPICSRPAPYDQLALDQFVNDILNLTPKSVEAVIVEPDGRWHIKNENENLSRTSNPTPSDDDDGDDAEEEEDEDGDLVEITGGSSLRPLKLETLTPHSVKTPPLSSREVSTAPPASKSSAQGKKRPREVIDLTLSDDEEEEDGSASKAPRVSQAYPPANAPGSRRVYFQPFPPSQPSSYDFNRFNPSL</sequence>
<evidence type="ECO:0000256" key="1">
    <source>
        <dbReference type="ARBA" id="ARBA00004123"/>
    </source>
</evidence>
<evidence type="ECO:0000256" key="10">
    <source>
        <dbReference type="PROSITE-ProRule" id="PRU00452"/>
    </source>
</evidence>
<dbReference type="SUPFAM" id="SSF68906">
    <property type="entry name" value="SAP domain"/>
    <property type="match status" value="1"/>
</dbReference>
<dbReference type="SMART" id="SM00513">
    <property type="entry name" value="SAP"/>
    <property type="match status" value="1"/>
</dbReference>
<dbReference type="InterPro" id="IPR004181">
    <property type="entry name" value="Znf_MIZ"/>
</dbReference>
<dbReference type="Pfam" id="PF14324">
    <property type="entry name" value="PINIT"/>
    <property type="match status" value="1"/>
</dbReference>
<keyword evidence="6 10" id="KW-0863">Zinc-finger</keyword>
<feature type="domain" description="SP-RING-type" evidence="13">
    <location>
        <begin position="303"/>
        <end position="388"/>
    </location>
</feature>
<evidence type="ECO:0000313" key="16">
    <source>
        <dbReference type="Proteomes" id="UP000078343"/>
    </source>
</evidence>
<dbReference type="UniPathway" id="UPA00886"/>
<evidence type="ECO:0000259" key="14">
    <source>
        <dbReference type="PROSITE" id="PS51466"/>
    </source>
</evidence>
<feature type="compositionally biased region" description="Acidic residues" evidence="11">
    <location>
        <begin position="415"/>
        <end position="433"/>
    </location>
</feature>
<dbReference type="AlphaFoldDB" id="A0A178ZD63"/>
<comment type="pathway">
    <text evidence="2">Protein modification; protein sumoylation.</text>
</comment>
<comment type="similarity">
    <text evidence="3">Belongs to the PIAS family.</text>
</comment>
<comment type="caution">
    <text evidence="15">The sequence shown here is derived from an EMBL/GenBank/DDBJ whole genome shotgun (WGS) entry which is preliminary data.</text>
</comment>
<evidence type="ECO:0000256" key="8">
    <source>
        <dbReference type="ARBA" id="ARBA00022833"/>
    </source>
</evidence>
<keyword evidence="9" id="KW-0539">Nucleus</keyword>
<dbReference type="EMBL" id="LVYI01000008">
    <property type="protein sequence ID" value="OAP57015.1"/>
    <property type="molecule type" value="Genomic_DNA"/>
</dbReference>
<evidence type="ECO:0000256" key="2">
    <source>
        <dbReference type="ARBA" id="ARBA00004718"/>
    </source>
</evidence>
<dbReference type="PROSITE" id="PS51044">
    <property type="entry name" value="ZF_SP_RING"/>
    <property type="match status" value="1"/>
</dbReference>
<evidence type="ECO:0000313" key="15">
    <source>
        <dbReference type="EMBL" id="OAP57015.1"/>
    </source>
</evidence>
<organism evidence="15 16">
    <name type="scientific">Fonsecaea erecta</name>
    <dbReference type="NCBI Taxonomy" id="1367422"/>
    <lineage>
        <taxon>Eukaryota</taxon>
        <taxon>Fungi</taxon>
        <taxon>Dikarya</taxon>
        <taxon>Ascomycota</taxon>
        <taxon>Pezizomycotina</taxon>
        <taxon>Eurotiomycetes</taxon>
        <taxon>Chaetothyriomycetidae</taxon>
        <taxon>Chaetothyriales</taxon>
        <taxon>Herpotrichiellaceae</taxon>
        <taxon>Fonsecaea</taxon>
    </lineage>
</organism>
<dbReference type="GeneID" id="30013295"/>
<evidence type="ECO:0000259" key="13">
    <source>
        <dbReference type="PROSITE" id="PS51044"/>
    </source>
</evidence>
<dbReference type="Pfam" id="PF02891">
    <property type="entry name" value="zf-MIZ"/>
    <property type="match status" value="1"/>
</dbReference>
<protein>
    <submittedName>
        <fullName evidence="15">Uncharacterized protein</fullName>
    </submittedName>
</protein>
<reference evidence="15 16" key="1">
    <citation type="submission" date="2016-04" db="EMBL/GenBank/DDBJ databases">
        <title>Draft genome of Fonsecaea erecta CBS 125763.</title>
        <authorList>
            <person name="Weiss V.A."/>
            <person name="Vicente V.A."/>
            <person name="Raittz R.T."/>
            <person name="Moreno L.F."/>
            <person name="De Souza E.M."/>
            <person name="Pedrosa F.O."/>
            <person name="Steffens M.B."/>
            <person name="Faoro H."/>
            <person name="Tadra-Sfeir M.Z."/>
            <person name="Najafzadeh M.J."/>
            <person name="Felipe M.S."/>
            <person name="Teixeira M."/>
            <person name="Sun J."/>
            <person name="Xi L."/>
            <person name="Gomes R."/>
            <person name="De Azevedo C.M."/>
            <person name="Salgado C.G."/>
            <person name="Da Silva M.B."/>
            <person name="Nascimento M.F."/>
            <person name="Queiroz-Telles F."/>
            <person name="Attili D.S."/>
            <person name="Gorbushina A."/>
        </authorList>
    </citation>
    <scope>NUCLEOTIDE SEQUENCE [LARGE SCALE GENOMIC DNA]</scope>
    <source>
        <strain evidence="15 16">CBS 125763</strain>
    </source>
</reference>
<evidence type="ECO:0000256" key="11">
    <source>
        <dbReference type="SAM" id="MobiDB-lite"/>
    </source>
</evidence>
<feature type="domain" description="SAP" evidence="12">
    <location>
        <begin position="20"/>
        <end position="54"/>
    </location>
</feature>
<dbReference type="Proteomes" id="UP000078343">
    <property type="component" value="Unassembled WGS sequence"/>
</dbReference>
<feature type="compositionally biased region" description="Polar residues" evidence="11">
    <location>
        <begin position="451"/>
        <end position="465"/>
    </location>
</feature>
<evidence type="ECO:0000256" key="4">
    <source>
        <dbReference type="ARBA" id="ARBA00022679"/>
    </source>
</evidence>
<dbReference type="PROSITE" id="PS51466">
    <property type="entry name" value="PINIT"/>
    <property type="match status" value="1"/>
</dbReference>
<keyword evidence="16" id="KW-1185">Reference proteome</keyword>
<evidence type="ECO:0000259" key="12">
    <source>
        <dbReference type="PROSITE" id="PS50800"/>
    </source>
</evidence>
<dbReference type="RefSeq" id="XP_018690382.1">
    <property type="nucleotide sequence ID" value="XM_018840635.1"/>
</dbReference>
<dbReference type="PANTHER" id="PTHR10782">
    <property type="entry name" value="ZINC FINGER MIZ DOMAIN-CONTAINING PROTEIN"/>
    <property type="match status" value="1"/>
</dbReference>
<keyword evidence="7" id="KW-0833">Ubl conjugation pathway</keyword>
<proteinExistence type="inferred from homology"/>
<dbReference type="Gene3D" id="1.10.720.30">
    <property type="entry name" value="SAP domain"/>
    <property type="match status" value="1"/>
</dbReference>
<comment type="subcellular location">
    <subcellularLocation>
        <location evidence="1">Nucleus</location>
    </subcellularLocation>
</comment>
<feature type="compositionally biased region" description="Polar residues" evidence="11">
    <location>
        <begin position="86"/>
        <end position="115"/>
    </location>
</feature>
<dbReference type="OrthoDB" id="28127at2759"/>
<evidence type="ECO:0000256" key="5">
    <source>
        <dbReference type="ARBA" id="ARBA00022723"/>
    </source>
</evidence>
<dbReference type="GO" id="GO:0016925">
    <property type="term" value="P:protein sumoylation"/>
    <property type="evidence" value="ECO:0007669"/>
    <property type="project" value="UniProtKB-UniPathway"/>
</dbReference>
<dbReference type="InterPro" id="IPR036361">
    <property type="entry name" value="SAP_dom_sf"/>
</dbReference>